<proteinExistence type="predicted"/>
<sequence>MSLNTTLASLPDPRAYMFIPSLVSSTLLLIALVIFLARHQNRFVLGNKKITPIGQVLLWAYSSFVLLFIFELVQVYVDIYSIPTKVSNSLSAFCLATIELCSIRYFWLISCTIVDMTMPRIFHHVENSVVFLPLCFYVQFLTATLLNIYRSSSHDTYLYNLAYEVSVAAAGLFAVLCNSFFLCVFCLYLRKSQENEELQSDPKLTSISRHGIFIAGLSYLSSILYIIALVVRYDEFWSRLLDALNLAVIHAAGWVSFAMKVSTWRMEEEKRVVGNDPEIQRLRRESATQSFEQRRSSQLAEEIWEYRQKKASRTPTAHSNDEDRRKERRRSSQTTSPAPHSRRSSSGKRLSLVG</sequence>
<comment type="caution">
    <text evidence="3">The sequence shown here is derived from an EMBL/GenBank/DDBJ whole genome shotgun (WGS) entry which is preliminary data.</text>
</comment>
<protein>
    <submittedName>
        <fullName evidence="3">Uncharacterized protein</fullName>
    </submittedName>
</protein>
<organism evidence="3 4">
    <name type="scientific">Rhizoclosmatium globosum</name>
    <dbReference type="NCBI Taxonomy" id="329046"/>
    <lineage>
        <taxon>Eukaryota</taxon>
        <taxon>Fungi</taxon>
        <taxon>Fungi incertae sedis</taxon>
        <taxon>Chytridiomycota</taxon>
        <taxon>Chytridiomycota incertae sedis</taxon>
        <taxon>Chytridiomycetes</taxon>
        <taxon>Chytridiales</taxon>
        <taxon>Chytriomycetaceae</taxon>
        <taxon>Rhizoclosmatium</taxon>
    </lineage>
</organism>
<feature type="transmembrane region" description="Helical" evidence="2">
    <location>
        <begin position="15"/>
        <end position="37"/>
    </location>
</feature>
<keyword evidence="4" id="KW-1185">Reference proteome</keyword>
<feature type="transmembrane region" description="Helical" evidence="2">
    <location>
        <begin position="243"/>
        <end position="261"/>
    </location>
</feature>
<name>A0A1Y2CUB9_9FUNG</name>
<reference evidence="3 4" key="1">
    <citation type="submission" date="2016-07" db="EMBL/GenBank/DDBJ databases">
        <title>Pervasive Adenine N6-methylation of Active Genes in Fungi.</title>
        <authorList>
            <consortium name="DOE Joint Genome Institute"/>
            <person name="Mondo S.J."/>
            <person name="Dannebaum R.O."/>
            <person name="Kuo R.C."/>
            <person name="Labutti K."/>
            <person name="Haridas S."/>
            <person name="Kuo A."/>
            <person name="Salamov A."/>
            <person name="Ahrendt S.R."/>
            <person name="Lipzen A."/>
            <person name="Sullivan W."/>
            <person name="Andreopoulos W.B."/>
            <person name="Clum A."/>
            <person name="Lindquist E."/>
            <person name="Daum C."/>
            <person name="Ramamoorthy G.K."/>
            <person name="Gryganskyi A."/>
            <person name="Culley D."/>
            <person name="Magnuson J.K."/>
            <person name="James T.Y."/>
            <person name="O'Malley M.A."/>
            <person name="Stajich J.E."/>
            <person name="Spatafora J.W."/>
            <person name="Visel A."/>
            <person name="Grigoriev I.V."/>
        </authorList>
    </citation>
    <scope>NUCLEOTIDE SEQUENCE [LARGE SCALE GENOMIC DNA]</scope>
    <source>
        <strain evidence="3 4">JEL800</strain>
    </source>
</reference>
<dbReference type="Proteomes" id="UP000193642">
    <property type="component" value="Unassembled WGS sequence"/>
</dbReference>
<feature type="transmembrane region" description="Helical" evidence="2">
    <location>
        <begin position="89"/>
        <end position="108"/>
    </location>
</feature>
<feature type="transmembrane region" description="Helical" evidence="2">
    <location>
        <begin position="169"/>
        <end position="189"/>
    </location>
</feature>
<gene>
    <name evidence="3" type="ORF">BCR33DRAFT_839450</name>
</gene>
<evidence type="ECO:0000256" key="2">
    <source>
        <dbReference type="SAM" id="Phobius"/>
    </source>
</evidence>
<dbReference type="EMBL" id="MCGO01000007">
    <property type="protein sequence ID" value="ORY50592.1"/>
    <property type="molecule type" value="Genomic_DNA"/>
</dbReference>
<evidence type="ECO:0000313" key="3">
    <source>
        <dbReference type="EMBL" id="ORY50592.1"/>
    </source>
</evidence>
<evidence type="ECO:0000313" key="4">
    <source>
        <dbReference type="Proteomes" id="UP000193642"/>
    </source>
</evidence>
<accession>A0A1Y2CUB9</accession>
<keyword evidence="2" id="KW-0472">Membrane</keyword>
<keyword evidence="2" id="KW-1133">Transmembrane helix</keyword>
<feature type="transmembrane region" description="Helical" evidence="2">
    <location>
        <begin position="210"/>
        <end position="231"/>
    </location>
</feature>
<dbReference type="AlphaFoldDB" id="A0A1Y2CUB9"/>
<evidence type="ECO:0000256" key="1">
    <source>
        <dbReference type="SAM" id="MobiDB-lite"/>
    </source>
</evidence>
<keyword evidence="2" id="KW-0812">Transmembrane</keyword>
<feature type="transmembrane region" description="Helical" evidence="2">
    <location>
        <begin position="129"/>
        <end position="149"/>
    </location>
</feature>
<feature type="transmembrane region" description="Helical" evidence="2">
    <location>
        <begin position="58"/>
        <end position="77"/>
    </location>
</feature>
<feature type="region of interest" description="Disordered" evidence="1">
    <location>
        <begin position="306"/>
        <end position="354"/>
    </location>
</feature>